<feature type="region of interest" description="Disordered" evidence="1">
    <location>
        <begin position="259"/>
        <end position="298"/>
    </location>
</feature>
<proteinExistence type="predicted"/>
<gene>
    <name evidence="2" type="ORF">HXX76_007159</name>
</gene>
<name>A0A835VZJ7_CHLIN</name>
<keyword evidence="3" id="KW-1185">Reference proteome</keyword>
<sequence>MDNRPFPELRKIVREANDSRIWVHAEWINYKYAPKEGGTWAPNYHNKLYNLTDMAVRACPENTRWVVITNGDNLYDPRFVETIYSAPPDVDAVAVDFYSRYQRPTAEPCERFEEGEGVPPCKENGMRFCQTDLAANAYKLQRLLVEDRRFGLVDPGGTHGANDGIMAQLLKTAGWKIHYVHGHCLVNHAPSPQQCALNGGVWDDSVMAAASSFGGSCAETFGRVCAARIDLQRLPANLPPHPWDAWVPIFESTPDDINAHVPAPAGTAMGEEDGDEGYQQQWHHEVEDGSSLNDRTEL</sequence>
<reference evidence="2" key="1">
    <citation type="journal article" date="2020" name="bioRxiv">
        <title>Comparative genomics of Chlamydomonas.</title>
        <authorList>
            <person name="Craig R.J."/>
            <person name="Hasan A.R."/>
            <person name="Ness R.W."/>
            <person name="Keightley P.D."/>
        </authorList>
    </citation>
    <scope>NUCLEOTIDE SEQUENCE</scope>
    <source>
        <strain evidence="2">SAG 7.73</strain>
    </source>
</reference>
<organism evidence="2 3">
    <name type="scientific">Chlamydomonas incerta</name>
    <dbReference type="NCBI Taxonomy" id="51695"/>
    <lineage>
        <taxon>Eukaryota</taxon>
        <taxon>Viridiplantae</taxon>
        <taxon>Chlorophyta</taxon>
        <taxon>core chlorophytes</taxon>
        <taxon>Chlorophyceae</taxon>
        <taxon>CS clade</taxon>
        <taxon>Chlamydomonadales</taxon>
        <taxon>Chlamydomonadaceae</taxon>
        <taxon>Chlamydomonas</taxon>
    </lineage>
</organism>
<dbReference type="OrthoDB" id="510924at2759"/>
<evidence type="ECO:0000313" key="2">
    <source>
        <dbReference type="EMBL" id="KAG2435072.1"/>
    </source>
</evidence>
<dbReference type="AlphaFoldDB" id="A0A835VZJ7"/>
<protein>
    <submittedName>
        <fullName evidence="2">Uncharacterized protein</fullName>
    </submittedName>
</protein>
<comment type="caution">
    <text evidence="2">The sequence shown here is derived from an EMBL/GenBank/DDBJ whole genome shotgun (WGS) entry which is preliminary data.</text>
</comment>
<dbReference type="EMBL" id="JAEHOC010000015">
    <property type="protein sequence ID" value="KAG2435072.1"/>
    <property type="molecule type" value="Genomic_DNA"/>
</dbReference>
<accession>A0A835VZJ7</accession>
<evidence type="ECO:0000256" key="1">
    <source>
        <dbReference type="SAM" id="MobiDB-lite"/>
    </source>
</evidence>
<dbReference type="Proteomes" id="UP000650467">
    <property type="component" value="Unassembled WGS sequence"/>
</dbReference>
<dbReference type="InterPro" id="IPR029044">
    <property type="entry name" value="Nucleotide-diphossugar_trans"/>
</dbReference>
<evidence type="ECO:0000313" key="3">
    <source>
        <dbReference type="Proteomes" id="UP000650467"/>
    </source>
</evidence>
<dbReference type="SUPFAM" id="SSF53448">
    <property type="entry name" value="Nucleotide-diphospho-sugar transferases"/>
    <property type="match status" value="1"/>
</dbReference>